<accession>A0A7J7LNF7</accession>
<organism evidence="1 2">
    <name type="scientific">Kingdonia uniflora</name>
    <dbReference type="NCBI Taxonomy" id="39325"/>
    <lineage>
        <taxon>Eukaryota</taxon>
        <taxon>Viridiplantae</taxon>
        <taxon>Streptophyta</taxon>
        <taxon>Embryophyta</taxon>
        <taxon>Tracheophyta</taxon>
        <taxon>Spermatophyta</taxon>
        <taxon>Magnoliopsida</taxon>
        <taxon>Ranunculales</taxon>
        <taxon>Circaeasteraceae</taxon>
        <taxon>Kingdonia</taxon>
    </lineage>
</organism>
<name>A0A7J7LNF7_9MAGN</name>
<dbReference type="AlphaFoldDB" id="A0A7J7LNF7"/>
<proteinExistence type="predicted"/>
<keyword evidence="2" id="KW-1185">Reference proteome</keyword>
<gene>
    <name evidence="1" type="ORF">GIB67_004836</name>
</gene>
<dbReference type="EMBL" id="JACGCM010002137">
    <property type="protein sequence ID" value="KAF6144163.1"/>
    <property type="molecule type" value="Genomic_DNA"/>
</dbReference>
<dbReference type="Proteomes" id="UP000541444">
    <property type="component" value="Unassembled WGS sequence"/>
</dbReference>
<reference evidence="1 2" key="1">
    <citation type="journal article" date="2020" name="IScience">
        <title>Genome Sequencing of the Endangered Kingdonia uniflora (Circaeasteraceae, Ranunculales) Reveals Potential Mechanisms of Evolutionary Specialization.</title>
        <authorList>
            <person name="Sun Y."/>
            <person name="Deng T."/>
            <person name="Zhang A."/>
            <person name="Moore M.J."/>
            <person name="Landis J.B."/>
            <person name="Lin N."/>
            <person name="Zhang H."/>
            <person name="Zhang X."/>
            <person name="Huang J."/>
            <person name="Zhang X."/>
            <person name="Sun H."/>
            <person name="Wang H."/>
        </authorList>
    </citation>
    <scope>NUCLEOTIDE SEQUENCE [LARGE SCALE GENOMIC DNA]</scope>
    <source>
        <strain evidence="1">TB1705</strain>
        <tissue evidence="1">Leaf</tissue>
    </source>
</reference>
<evidence type="ECO:0000313" key="1">
    <source>
        <dbReference type="EMBL" id="KAF6144163.1"/>
    </source>
</evidence>
<evidence type="ECO:0000313" key="2">
    <source>
        <dbReference type="Proteomes" id="UP000541444"/>
    </source>
</evidence>
<comment type="caution">
    <text evidence="1">The sequence shown here is derived from an EMBL/GenBank/DDBJ whole genome shotgun (WGS) entry which is preliminary data.</text>
</comment>
<sequence>MLCVRFGEAPVSCWSGRWNSGVARGKDSFLGAKAFWLPRGSGSGVFTLENLGWVRRSVCVVVEVVCGVSGVSGVVRGVSR</sequence>
<protein>
    <submittedName>
        <fullName evidence="1">Uncharacterized protein</fullName>
    </submittedName>
</protein>